<dbReference type="PANTHER" id="PTHR40074">
    <property type="entry name" value="O-ACETYLTRANSFERASE WECH"/>
    <property type="match status" value="1"/>
</dbReference>
<gene>
    <name evidence="9" type="ORF">SAMN05660649_00911</name>
</gene>
<dbReference type="Pfam" id="PF01757">
    <property type="entry name" value="Acyl_transf_3"/>
    <property type="match status" value="1"/>
</dbReference>
<dbReference type="GO" id="GO:0009246">
    <property type="term" value="P:enterobacterial common antigen biosynthetic process"/>
    <property type="evidence" value="ECO:0007669"/>
    <property type="project" value="TreeGrafter"/>
</dbReference>
<evidence type="ECO:0000256" key="1">
    <source>
        <dbReference type="ARBA" id="ARBA00004651"/>
    </source>
</evidence>
<evidence type="ECO:0000256" key="7">
    <source>
        <dbReference type="SAM" id="Phobius"/>
    </source>
</evidence>
<keyword evidence="5 7" id="KW-1133">Transmembrane helix</keyword>
<name>A0A1I2PJU7_9FIRM</name>
<comment type="similarity">
    <text evidence="2">Belongs to the acyltransferase 3 family.</text>
</comment>
<feature type="domain" description="Acyltransferase 3" evidence="8">
    <location>
        <begin position="32"/>
        <end position="311"/>
    </location>
</feature>
<keyword evidence="9" id="KW-0808">Transferase</keyword>
<feature type="transmembrane region" description="Helical" evidence="7">
    <location>
        <begin position="171"/>
        <end position="191"/>
    </location>
</feature>
<dbReference type="STRING" id="341036.SAMN05660649_00911"/>
<sequence>MQLNPYKEKRAVDQIGPLVVPAPVLADRGWVKEMELLRGMSCIGVVVGHSVVYPHTTGVLEVINQFVTIVVPFFLFLSTFLAFYTNPNGTPRGYLKKHFCQVGVPYLLWATIYTWLPVLTGITQAPTFSEYLKKLTGGAFDLYFIPIVLQFYLVFALNRFAWFRRLLYSPWALIVSLGLMLSIQTLFSGPFRPVFPYFYLTFPAWCFYFVLGAWVARWWEPIREWLTRPWRSVQLAVLFPAGLWAIIQLPQAASFQPLVQVASLLMLPFLLTLISRIPKGTWLELVARHSFGIYLIHRLPFNQFQHFYATLEPYSFFLTSLVVQGGIGYGLTRILHRLPGLGWTIGAWGRAKVLKRVG</sequence>
<comment type="subcellular location">
    <subcellularLocation>
        <location evidence="1">Cell membrane</location>
        <topology evidence="1">Multi-pass membrane protein</topology>
    </subcellularLocation>
</comment>
<dbReference type="Proteomes" id="UP000199337">
    <property type="component" value="Unassembled WGS sequence"/>
</dbReference>
<organism evidence="9 10">
    <name type="scientific">Desulfotruncus arcticus DSM 17038</name>
    <dbReference type="NCBI Taxonomy" id="1121424"/>
    <lineage>
        <taxon>Bacteria</taxon>
        <taxon>Bacillati</taxon>
        <taxon>Bacillota</taxon>
        <taxon>Clostridia</taxon>
        <taxon>Eubacteriales</taxon>
        <taxon>Desulfallaceae</taxon>
        <taxon>Desulfotruncus</taxon>
    </lineage>
</organism>
<dbReference type="GO" id="GO:0016413">
    <property type="term" value="F:O-acetyltransferase activity"/>
    <property type="evidence" value="ECO:0007669"/>
    <property type="project" value="TreeGrafter"/>
</dbReference>
<evidence type="ECO:0000256" key="2">
    <source>
        <dbReference type="ARBA" id="ARBA00007400"/>
    </source>
</evidence>
<keyword evidence="3" id="KW-1003">Cell membrane</keyword>
<dbReference type="AlphaFoldDB" id="A0A1I2PJU7"/>
<feature type="transmembrane region" description="Helical" evidence="7">
    <location>
        <begin position="255"/>
        <end position="274"/>
    </location>
</feature>
<keyword evidence="9" id="KW-0012">Acyltransferase</keyword>
<proteinExistence type="inferred from homology"/>
<protein>
    <submittedName>
        <fullName evidence="9">Membrane-bound acyltransferase YfiQ, involved in biofilm formation</fullName>
    </submittedName>
</protein>
<reference evidence="10" key="1">
    <citation type="submission" date="2016-10" db="EMBL/GenBank/DDBJ databases">
        <authorList>
            <person name="Varghese N."/>
            <person name="Submissions S."/>
        </authorList>
    </citation>
    <scope>NUCLEOTIDE SEQUENCE [LARGE SCALE GENOMIC DNA]</scope>
    <source>
        <strain evidence="10">DSM 17038</strain>
    </source>
</reference>
<keyword evidence="6 7" id="KW-0472">Membrane</keyword>
<keyword evidence="4 7" id="KW-0812">Transmembrane</keyword>
<feature type="transmembrane region" description="Helical" evidence="7">
    <location>
        <begin position="231"/>
        <end position="249"/>
    </location>
</feature>
<dbReference type="InterPro" id="IPR002656">
    <property type="entry name" value="Acyl_transf_3_dom"/>
</dbReference>
<evidence type="ECO:0000259" key="8">
    <source>
        <dbReference type="Pfam" id="PF01757"/>
    </source>
</evidence>
<evidence type="ECO:0000256" key="5">
    <source>
        <dbReference type="ARBA" id="ARBA00022989"/>
    </source>
</evidence>
<evidence type="ECO:0000256" key="4">
    <source>
        <dbReference type="ARBA" id="ARBA00022692"/>
    </source>
</evidence>
<feature type="transmembrane region" description="Helical" evidence="7">
    <location>
        <begin position="62"/>
        <end position="84"/>
    </location>
</feature>
<evidence type="ECO:0000256" key="6">
    <source>
        <dbReference type="ARBA" id="ARBA00023136"/>
    </source>
</evidence>
<feature type="transmembrane region" description="Helical" evidence="7">
    <location>
        <begin position="36"/>
        <end position="56"/>
    </location>
</feature>
<accession>A0A1I2PJU7</accession>
<keyword evidence="10" id="KW-1185">Reference proteome</keyword>
<evidence type="ECO:0000313" key="9">
    <source>
        <dbReference type="EMBL" id="SFG15703.1"/>
    </source>
</evidence>
<feature type="transmembrane region" description="Helical" evidence="7">
    <location>
        <begin position="104"/>
        <end position="122"/>
    </location>
</feature>
<dbReference type="EMBL" id="FOOX01000002">
    <property type="protein sequence ID" value="SFG15703.1"/>
    <property type="molecule type" value="Genomic_DNA"/>
</dbReference>
<feature type="transmembrane region" description="Helical" evidence="7">
    <location>
        <begin position="142"/>
        <end position="162"/>
    </location>
</feature>
<evidence type="ECO:0000256" key="3">
    <source>
        <dbReference type="ARBA" id="ARBA00022475"/>
    </source>
</evidence>
<dbReference type="PANTHER" id="PTHR40074:SF2">
    <property type="entry name" value="O-ACETYLTRANSFERASE WECH"/>
    <property type="match status" value="1"/>
</dbReference>
<evidence type="ECO:0000313" key="10">
    <source>
        <dbReference type="Proteomes" id="UP000199337"/>
    </source>
</evidence>
<feature type="transmembrane region" description="Helical" evidence="7">
    <location>
        <begin position="197"/>
        <end position="219"/>
    </location>
</feature>
<dbReference type="GO" id="GO:0005886">
    <property type="term" value="C:plasma membrane"/>
    <property type="evidence" value="ECO:0007669"/>
    <property type="project" value="UniProtKB-SubCell"/>
</dbReference>